<dbReference type="EMBL" id="OV725077">
    <property type="protein sequence ID" value="CAH1392478.1"/>
    <property type="molecule type" value="Genomic_DNA"/>
</dbReference>
<gene>
    <name evidence="3" type="ORF">NEZAVI_LOCUS3288</name>
</gene>
<feature type="compositionally biased region" description="Polar residues" evidence="1">
    <location>
        <begin position="308"/>
        <end position="323"/>
    </location>
</feature>
<dbReference type="AlphaFoldDB" id="A0A9P0E9C7"/>
<feature type="region of interest" description="Disordered" evidence="1">
    <location>
        <begin position="308"/>
        <end position="418"/>
    </location>
</feature>
<feature type="compositionally biased region" description="Polar residues" evidence="1">
    <location>
        <begin position="344"/>
        <end position="355"/>
    </location>
</feature>
<feature type="compositionally biased region" description="Pro residues" evidence="1">
    <location>
        <begin position="243"/>
        <end position="252"/>
    </location>
</feature>
<sequence>MDLFYYSYFYGQCRYPDLGTLHYTNRIINPHPQRTYILMIIYGVLSAIWIPSSILILVIAVNKIHGKRGSRCYWPWIVTTGILNLLDVAASIIYIVDITRSLTTKDYAEYFHYYYDLRDVDGLTVLPAVLMTLLSCRLVIVWLINLILFGVVIQASRALRRLSPAAAFVESDARMTPTAGYGKTSSWVHIRKQPTTEPQEISLPRLSPQISERRPERPSALPLEGPLSRPQRPVLRPLAMAPPSSPPPPPPGSGFMINSPPPIVLPSPSSPFYDVYGKPTTPDSPQPSFVKTRNPLFDLTGKTEGINNNMPWSYMNPNQQQSRKAMPDPDYTIHPKRPSPPNTIIPQGDSDTSSLPKRAEGVKNKMAWSYTGPQQVPEPDYTVRQKRSTPRGSTPSEDGDVFSPTRRFENNPNVWKVM</sequence>
<dbReference type="OrthoDB" id="6612529at2759"/>
<feature type="transmembrane region" description="Helical" evidence="2">
    <location>
        <begin position="73"/>
        <end position="96"/>
    </location>
</feature>
<keyword evidence="2" id="KW-0472">Membrane</keyword>
<evidence type="ECO:0000313" key="3">
    <source>
        <dbReference type="EMBL" id="CAH1392478.1"/>
    </source>
</evidence>
<keyword evidence="2" id="KW-1133">Transmembrane helix</keyword>
<keyword evidence="2" id="KW-0812">Transmembrane</keyword>
<dbReference type="Proteomes" id="UP001152798">
    <property type="component" value="Chromosome 1"/>
</dbReference>
<proteinExistence type="predicted"/>
<evidence type="ECO:0000256" key="1">
    <source>
        <dbReference type="SAM" id="MobiDB-lite"/>
    </source>
</evidence>
<feature type="region of interest" description="Disordered" evidence="1">
    <location>
        <begin position="193"/>
        <end position="262"/>
    </location>
</feature>
<protein>
    <submittedName>
        <fullName evidence="3">Uncharacterized protein</fullName>
    </submittedName>
</protein>
<reference evidence="3" key="1">
    <citation type="submission" date="2022-01" db="EMBL/GenBank/DDBJ databases">
        <authorList>
            <person name="King R."/>
        </authorList>
    </citation>
    <scope>NUCLEOTIDE SEQUENCE</scope>
</reference>
<feature type="transmembrane region" description="Helical" evidence="2">
    <location>
        <begin position="36"/>
        <end position="61"/>
    </location>
</feature>
<accession>A0A9P0E9C7</accession>
<evidence type="ECO:0000313" key="4">
    <source>
        <dbReference type="Proteomes" id="UP001152798"/>
    </source>
</evidence>
<evidence type="ECO:0000256" key="2">
    <source>
        <dbReference type="SAM" id="Phobius"/>
    </source>
</evidence>
<name>A0A9P0E9C7_NEZVI</name>
<organism evidence="3 4">
    <name type="scientific">Nezara viridula</name>
    <name type="common">Southern green stink bug</name>
    <name type="synonym">Cimex viridulus</name>
    <dbReference type="NCBI Taxonomy" id="85310"/>
    <lineage>
        <taxon>Eukaryota</taxon>
        <taxon>Metazoa</taxon>
        <taxon>Ecdysozoa</taxon>
        <taxon>Arthropoda</taxon>
        <taxon>Hexapoda</taxon>
        <taxon>Insecta</taxon>
        <taxon>Pterygota</taxon>
        <taxon>Neoptera</taxon>
        <taxon>Paraneoptera</taxon>
        <taxon>Hemiptera</taxon>
        <taxon>Heteroptera</taxon>
        <taxon>Panheteroptera</taxon>
        <taxon>Pentatomomorpha</taxon>
        <taxon>Pentatomoidea</taxon>
        <taxon>Pentatomidae</taxon>
        <taxon>Pentatominae</taxon>
        <taxon>Nezara</taxon>
    </lineage>
</organism>
<keyword evidence="4" id="KW-1185">Reference proteome</keyword>
<feature type="transmembrane region" description="Helical" evidence="2">
    <location>
        <begin position="125"/>
        <end position="153"/>
    </location>
</feature>